<accession>A0A8H8CKL6</accession>
<dbReference type="PANTHER" id="PTHR45348:SF2">
    <property type="entry name" value="ZINC-TYPE ALCOHOL DEHYDROGENASE-LIKE PROTEIN C2E1P3.01"/>
    <property type="match status" value="1"/>
</dbReference>
<name>A0A8H8CKL6_PSICU</name>
<dbReference type="Gene3D" id="3.90.180.10">
    <property type="entry name" value="Medium-chain alcohol dehydrogenases, catalytic domain"/>
    <property type="match status" value="1"/>
</dbReference>
<comment type="caution">
    <text evidence="2">The sequence shown here is derived from an EMBL/GenBank/DDBJ whole genome shotgun (WGS) entry which is preliminary data.</text>
</comment>
<dbReference type="InterPro" id="IPR047122">
    <property type="entry name" value="Trans-enoyl_RdTase-like"/>
</dbReference>
<protein>
    <recommendedName>
        <fullName evidence="1">Enoyl reductase (ER) domain-containing protein</fullName>
    </recommendedName>
</protein>
<dbReference type="Gene3D" id="3.40.50.720">
    <property type="entry name" value="NAD(P)-binding Rossmann-like Domain"/>
    <property type="match status" value="1"/>
</dbReference>
<reference evidence="2" key="1">
    <citation type="submission" date="2021-02" db="EMBL/GenBank/DDBJ databases">
        <title>Psilocybe cubensis genome.</title>
        <authorList>
            <person name="Mckernan K.J."/>
            <person name="Crawford S."/>
            <person name="Trippe A."/>
            <person name="Kane L.T."/>
            <person name="Mclaughlin S."/>
        </authorList>
    </citation>
    <scope>NUCLEOTIDE SEQUENCE [LARGE SCALE GENOMIC DNA]</scope>
    <source>
        <strain evidence="2">MGC-MH-2018</strain>
    </source>
</reference>
<dbReference type="InterPro" id="IPR036291">
    <property type="entry name" value="NAD(P)-bd_dom_sf"/>
</dbReference>
<feature type="domain" description="Enoyl reductase (ER)" evidence="1">
    <location>
        <begin position="15"/>
        <end position="339"/>
    </location>
</feature>
<dbReference type="SUPFAM" id="SSF51735">
    <property type="entry name" value="NAD(P)-binding Rossmann-fold domains"/>
    <property type="match status" value="1"/>
</dbReference>
<evidence type="ECO:0000259" key="1">
    <source>
        <dbReference type="SMART" id="SM00829"/>
    </source>
</evidence>
<dbReference type="AlphaFoldDB" id="A0A8H8CKL6"/>
<sequence>MPTTQKSLVLDKKFGNLVIQDTEIYKPGPGEILIKVQATSLNPVDWKIQKYGAFLEEFPAVLGTDVAGDVEELGEGVTEFKKGDRVFIQGRFENRASSFQQYTTAVAESVARIPPNFTYEQVAALPVVLTCAYVGLYNQQPYGLGIAPPVDESTQGTYAGTPIVVLGGATSVGQIALQLAKLSGFSPIFTTASLKHTEFLKSLGATAVLDRSLSSSDIISEIKKVTDKPINLLYDAVSSAATQQLGLDILSAGGQMITVLPLAVKVPEDKKVIPILGLLRSPENVELTRTLYHDKIAGWLEKGVIKPNNIEILPNGLAGIPDGLKRMEADQVSGLKLVARPQETK</sequence>
<dbReference type="SUPFAM" id="SSF50129">
    <property type="entry name" value="GroES-like"/>
    <property type="match status" value="1"/>
</dbReference>
<proteinExistence type="predicted"/>
<dbReference type="CDD" id="cd08249">
    <property type="entry name" value="enoyl_reductase_like"/>
    <property type="match status" value="1"/>
</dbReference>
<dbReference type="SMART" id="SM00829">
    <property type="entry name" value="PKS_ER"/>
    <property type="match status" value="1"/>
</dbReference>
<dbReference type="InterPro" id="IPR020843">
    <property type="entry name" value="ER"/>
</dbReference>
<dbReference type="InterPro" id="IPR011032">
    <property type="entry name" value="GroES-like_sf"/>
</dbReference>
<dbReference type="EMBL" id="JAFIQS010000004">
    <property type="protein sequence ID" value="KAG5169967.1"/>
    <property type="molecule type" value="Genomic_DNA"/>
</dbReference>
<dbReference type="PANTHER" id="PTHR45348">
    <property type="entry name" value="HYPOTHETICAL OXIDOREDUCTASE (EUROFUNG)"/>
    <property type="match status" value="1"/>
</dbReference>
<dbReference type="InterPro" id="IPR013149">
    <property type="entry name" value="ADH-like_C"/>
</dbReference>
<evidence type="ECO:0000313" key="2">
    <source>
        <dbReference type="EMBL" id="KAG5169967.1"/>
    </source>
</evidence>
<dbReference type="OrthoDB" id="3233595at2759"/>
<dbReference type="Pfam" id="PF00107">
    <property type="entry name" value="ADH_zinc_N"/>
    <property type="match status" value="1"/>
</dbReference>
<dbReference type="InterPro" id="IPR013154">
    <property type="entry name" value="ADH-like_N"/>
</dbReference>
<organism evidence="2">
    <name type="scientific">Psilocybe cubensis</name>
    <name type="common">Psychedelic mushroom</name>
    <name type="synonym">Stropharia cubensis</name>
    <dbReference type="NCBI Taxonomy" id="181762"/>
    <lineage>
        <taxon>Eukaryota</taxon>
        <taxon>Fungi</taxon>
        <taxon>Dikarya</taxon>
        <taxon>Basidiomycota</taxon>
        <taxon>Agaricomycotina</taxon>
        <taxon>Agaricomycetes</taxon>
        <taxon>Agaricomycetidae</taxon>
        <taxon>Agaricales</taxon>
        <taxon>Agaricineae</taxon>
        <taxon>Strophariaceae</taxon>
        <taxon>Psilocybe</taxon>
    </lineage>
</organism>
<dbReference type="GO" id="GO:0016651">
    <property type="term" value="F:oxidoreductase activity, acting on NAD(P)H"/>
    <property type="evidence" value="ECO:0007669"/>
    <property type="project" value="InterPro"/>
</dbReference>
<dbReference type="Pfam" id="PF08240">
    <property type="entry name" value="ADH_N"/>
    <property type="match status" value="1"/>
</dbReference>
<gene>
    <name evidence="2" type="ORF">JR316_004349</name>
</gene>